<feature type="transmembrane region" description="Helical" evidence="1">
    <location>
        <begin position="18"/>
        <end position="40"/>
    </location>
</feature>
<evidence type="ECO:0000256" key="1">
    <source>
        <dbReference type="SAM" id="Phobius"/>
    </source>
</evidence>
<dbReference type="InterPro" id="IPR010897">
    <property type="entry name" value="Spore_II_P"/>
</dbReference>
<dbReference type="NCBIfam" id="TIGR02867">
    <property type="entry name" value="spore_II_P"/>
    <property type="match status" value="1"/>
</dbReference>
<evidence type="ECO:0000313" key="3">
    <source>
        <dbReference type="Proteomes" id="UP000204391"/>
    </source>
</evidence>
<accession>A0A221MC22</accession>
<reference evidence="2 3" key="1">
    <citation type="journal article" date="2003" name="Int. J. Syst. Evol. Microbiol.">
        <title>Virgibacillus carmonensis sp. nov., Virgibacillus necropolis sp. nov. and Virgibacillus picturae sp. nov., three novel species isolated from deteriorated mural paintings, transfer of the species of the genus salibacillus to Virgibacillus, as Virgibacillus marismortui comb. nov. and Virgibacillus salexigens comb. nov., and emended description of the genus Virgibacillus.</title>
        <authorList>
            <person name="Heyrman J."/>
            <person name="Logan N.A."/>
            <person name="Busse H.J."/>
            <person name="Balcaen A."/>
            <person name="Lebbe L."/>
            <person name="Rodriguez-Diaz M."/>
            <person name="Swings J."/>
            <person name="De Vos P."/>
        </authorList>
    </citation>
    <scope>NUCLEOTIDE SEQUENCE [LARGE SCALE GENOMIC DNA]</scope>
    <source>
        <strain evidence="2 3">LMG 19488</strain>
    </source>
</reference>
<keyword evidence="1" id="KW-0812">Transmembrane</keyword>
<dbReference type="KEGG" id="vne:CFK40_09185"/>
<dbReference type="AlphaFoldDB" id="A0A221MC22"/>
<dbReference type="Pfam" id="PF07454">
    <property type="entry name" value="SpoIIP"/>
    <property type="match status" value="1"/>
</dbReference>
<dbReference type="OrthoDB" id="1633470at2"/>
<keyword evidence="1" id="KW-0472">Membrane</keyword>
<keyword evidence="3" id="KW-1185">Reference proteome</keyword>
<evidence type="ECO:0000313" key="2">
    <source>
        <dbReference type="EMBL" id="ASN05177.1"/>
    </source>
</evidence>
<gene>
    <name evidence="2" type="ORF">CFK40_09185</name>
</gene>
<dbReference type="EMBL" id="CP022437">
    <property type="protein sequence ID" value="ASN05177.1"/>
    <property type="molecule type" value="Genomic_DNA"/>
</dbReference>
<dbReference type="Proteomes" id="UP000204391">
    <property type="component" value="Chromosome"/>
</dbReference>
<sequence>MNLDKKTNRFPFYKKGGLYILCIVLLFVSIGALTTIAPAYRFSSKTLTEWTSKVESTTFLYLLGMENRAFQEAFPKDNSLPKLSNTLFELTTSVKPHDVRSLLGRELPGFSAFNNKIIVAGEGTNYTNLPIESPPPLDDILKDRKAEVNEPTKPENENTEEKEEKPVEENVVFIYNTHNRESFLPHLPEVDDPDLAFHGEVNVTKVSDRFAESLEENGIGAIVDHTDFTKVLQQKDMERYQFYDISRNAVKEAFASNKNLKYVFDIHRDAQPRDITTTTIKGKSFARLAIVVGGENADHEENLKFATELNALIDEKYPGLSRGIIINEGPGNNGVYNQDLSENGLIFEFGGYANTLEELYRTADALAKVFSDYYFNAEKVSTEAKEE</sequence>
<keyword evidence="1" id="KW-1133">Transmembrane helix</keyword>
<name>A0A221MC22_9BACI</name>
<dbReference type="RefSeq" id="WP_089532027.1">
    <property type="nucleotide sequence ID" value="NZ_CP022437.1"/>
</dbReference>
<protein>
    <submittedName>
        <fullName evidence="2">Stage II sporulation protein P</fullName>
    </submittedName>
</protein>
<organism evidence="2 3">
    <name type="scientific">Virgibacillus necropolis</name>
    <dbReference type="NCBI Taxonomy" id="163877"/>
    <lineage>
        <taxon>Bacteria</taxon>
        <taxon>Bacillati</taxon>
        <taxon>Bacillota</taxon>
        <taxon>Bacilli</taxon>
        <taxon>Bacillales</taxon>
        <taxon>Bacillaceae</taxon>
        <taxon>Virgibacillus</taxon>
    </lineage>
</organism>
<proteinExistence type="predicted"/>